<name>A0A0L0W0E8_9BASI</name>
<gene>
    <name evidence="1" type="ORF">PSTG_02033</name>
</gene>
<accession>A0A0L0W0E8</accession>
<proteinExistence type="predicted"/>
<organism evidence="1 2">
    <name type="scientific">Puccinia striiformis f. sp. tritici PST-78</name>
    <dbReference type="NCBI Taxonomy" id="1165861"/>
    <lineage>
        <taxon>Eukaryota</taxon>
        <taxon>Fungi</taxon>
        <taxon>Dikarya</taxon>
        <taxon>Basidiomycota</taxon>
        <taxon>Pucciniomycotina</taxon>
        <taxon>Pucciniomycetes</taxon>
        <taxon>Pucciniales</taxon>
        <taxon>Pucciniaceae</taxon>
        <taxon>Puccinia</taxon>
    </lineage>
</organism>
<dbReference type="EMBL" id="AJIL01000010">
    <property type="protein sequence ID" value="KNF04979.1"/>
    <property type="molecule type" value="Genomic_DNA"/>
</dbReference>
<dbReference type="STRING" id="1165861.A0A0L0W0E8"/>
<dbReference type="PANTHER" id="PTHR33069">
    <property type="entry name" value="CHROMOSOME 7, WHOLE GENOME SHOTGUN SEQUENCE-RELATED"/>
    <property type="match status" value="1"/>
</dbReference>
<comment type="caution">
    <text evidence="1">The sequence shown here is derived from an EMBL/GenBank/DDBJ whole genome shotgun (WGS) entry which is preliminary data.</text>
</comment>
<protein>
    <submittedName>
        <fullName evidence="1">Uncharacterized protein</fullName>
    </submittedName>
</protein>
<evidence type="ECO:0000313" key="2">
    <source>
        <dbReference type="Proteomes" id="UP000054564"/>
    </source>
</evidence>
<dbReference type="PANTHER" id="PTHR33069:SF3">
    <property type="entry name" value="DYNEIN HEAVY CHAIN TAIL DOMAIN-CONTAINING PROTEIN"/>
    <property type="match status" value="1"/>
</dbReference>
<dbReference type="AlphaFoldDB" id="A0A0L0W0E8"/>
<keyword evidence="2" id="KW-1185">Reference proteome</keyword>
<reference evidence="2" key="1">
    <citation type="submission" date="2014-03" db="EMBL/GenBank/DDBJ databases">
        <title>The Genome Sequence of Puccinia striiformis f. sp. tritici PST-78.</title>
        <authorList>
            <consortium name="The Broad Institute Genome Sequencing Platform"/>
            <person name="Cuomo C."/>
            <person name="Hulbert S."/>
            <person name="Chen X."/>
            <person name="Walker B."/>
            <person name="Young S.K."/>
            <person name="Zeng Q."/>
            <person name="Gargeya S."/>
            <person name="Fitzgerald M."/>
            <person name="Haas B."/>
            <person name="Abouelleil A."/>
            <person name="Alvarado L."/>
            <person name="Arachchi H.M."/>
            <person name="Berlin A.M."/>
            <person name="Chapman S.B."/>
            <person name="Goldberg J."/>
            <person name="Griggs A."/>
            <person name="Gujja S."/>
            <person name="Hansen M."/>
            <person name="Howarth C."/>
            <person name="Imamovic A."/>
            <person name="Larimer J."/>
            <person name="McCowan C."/>
            <person name="Montmayeur A."/>
            <person name="Murphy C."/>
            <person name="Neiman D."/>
            <person name="Pearson M."/>
            <person name="Priest M."/>
            <person name="Roberts A."/>
            <person name="Saif S."/>
            <person name="Shea T."/>
            <person name="Sisk P."/>
            <person name="Sykes S."/>
            <person name="Wortman J."/>
            <person name="Nusbaum C."/>
            <person name="Birren B."/>
        </authorList>
    </citation>
    <scope>NUCLEOTIDE SEQUENCE [LARGE SCALE GENOMIC DNA]</scope>
    <source>
        <strain evidence="2">race PST-78</strain>
    </source>
</reference>
<sequence length="383" mass="43597">MTNSTDECVPGIDPGPSEIQQQGDLVRQGFERLLEKCTTEDGTRAHSRYRNGKAVSTDPVEIKKALLLKLEASLLPLLRQHLTALSDSLELSGLRNQPGPRLKLILNIQLALEHTSDQIKSALYTLCPERLDSVPYLTNDAHDEGAKLFRLCGLDELLTESVFNDMNGVLRDCSRLILQLGLSTEIWKYPDWTDTTRGRLERCTIGCQNGIDETIRWLSGYELDLVRQRWPDDNNSIGGSIADFCLWTNPANKIEQEKASAKILYQNMFVRYPPSEPACQLAQSLIPLMKLSRLFFKKLSNWELNTKRPSLFTKMSSDQLKYLDRCSRFSSDIIDEFQTILVLKPFPRVFPGDHLTKLANELNTHFQRTISLIVLGLKEWVIT</sequence>
<evidence type="ECO:0000313" key="1">
    <source>
        <dbReference type="EMBL" id="KNF04979.1"/>
    </source>
</evidence>
<dbReference type="Proteomes" id="UP000054564">
    <property type="component" value="Unassembled WGS sequence"/>
</dbReference>